<dbReference type="CDD" id="cd03331">
    <property type="entry name" value="Macro_Poa1p-like_SNF2"/>
    <property type="match status" value="1"/>
</dbReference>
<keyword evidence="12" id="KW-1185">Reference proteome</keyword>
<comment type="subcellular location">
    <subcellularLocation>
        <location evidence="1">Nucleus</location>
    </subcellularLocation>
</comment>
<dbReference type="GO" id="GO:0005524">
    <property type="term" value="F:ATP binding"/>
    <property type="evidence" value="ECO:0007669"/>
    <property type="project" value="UniProtKB-KW"/>
</dbReference>
<dbReference type="OrthoDB" id="5857104at2759"/>
<dbReference type="PANTHER" id="PTHR47157:SF1">
    <property type="entry name" value="CHROMODOMAIN-HELICASE-DNA-BINDING PROTEIN 1-LIKE"/>
    <property type="match status" value="1"/>
</dbReference>
<feature type="domain" description="Helicase ATP-binding" evidence="9">
    <location>
        <begin position="48"/>
        <end position="227"/>
    </location>
</feature>
<evidence type="ECO:0000256" key="4">
    <source>
        <dbReference type="ARBA" id="ARBA00022801"/>
    </source>
</evidence>
<dbReference type="GO" id="GO:0006281">
    <property type="term" value="P:DNA repair"/>
    <property type="evidence" value="ECO:0007669"/>
    <property type="project" value="InterPro"/>
</dbReference>
<dbReference type="STRING" id="105231.A0A1Y1I2N7"/>
<organism evidence="11 12">
    <name type="scientific">Klebsormidium nitens</name>
    <name type="common">Green alga</name>
    <name type="synonym">Ulothrix nitens</name>
    <dbReference type="NCBI Taxonomy" id="105231"/>
    <lineage>
        <taxon>Eukaryota</taxon>
        <taxon>Viridiplantae</taxon>
        <taxon>Streptophyta</taxon>
        <taxon>Klebsormidiophyceae</taxon>
        <taxon>Klebsormidiales</taxon>
        <taxon>Klebsormidiaceae</taxon>
        <taxon>Klebsormidium</taxon>
    </lineage>
</organism>
<evidence type="ECO:0000259" key="8">
    <source>
        <dbReference type="PROSITE" id="PS51154"/>
    </source>
</evidence>
<dbReference type="Gene3D" id="3.40.50.300">
    <property type="entry name" value="P-loop containing nucleotide triphosphate hydrolases"/>
    <property type="match status" value="1"/>
</dbReference>
<keyword evidence="5" id="KW-0067">ATP-binding</keyword>
<dbReference type="GO" id="GO:0005634">
    <property type="term" value="C:nucleus"/>
    <property type="evidence" value="ECO:0007669"/>
    <property type="project" value="UniProtKB-SubCell"/>
</dbReference>
<evidence type="ECO:0000313" key="12">
    <source>
        <dbReference type="Proteomes" id="UP000054558"/>
    </source>
</evidence>
<dbReference type="InterPro" id="IPR014001">
    <property type="entry name" value="Helicase_ATP-bd"/>
</dbReference>
<evidence type="ECO:0000256" key="2">
    <source>
        <dbReference type="ARBA" id="ARBA00007025"/>
    </source>
</evidence>
<feature type="region of interest" description="Disordered" evidence="7">
    <location>
        <begin position="610"/>
        <end position="744"/>
    </location>
</feature>
<comment type="similarity">
    <text evidence="2">Belongs to the SNF2/RAD54 helicase family.</text>
</comment>
<dbReference type="OMA" id="WQNELFR"/>
<evidence type="ECO:0000259" key="9">
    <source>
        <dbReference type="PROSITE" id="PS51192"/>
    </source>
</evidence>
<evidence type="ECO:0000313" key="11">
    <source>
        <dbReference type="EMBL" id="GAQ85190.1"/>
    </source>
</evidence>
<dbReference type="SMART" id="SM00487">
    <property type="entry name" value="DEXDc"/>
    <property type="match status" value="1"/>
</dbReference>
<accession>A0A1Y1I2N7</accession>
<dbReference type="InterPro" id="IPR001650">
    <property type="entry name" value="Helicase_C-like"/>
</dbReference>
<dbReference type="Gene3D" id="3.40.220.10">
    <property type="entry name" value="Leucine Aminopeptidase, subunit E, domain 1"/>
    <property type="match status" value="1"/>
</dbReference>
<name>A0A1Y1I2N7_KLENI</name>
<dbReference type="InterPro" id="IPR043472">
    <property type="entry name" value="Macro_dom-like"/>
</dbReference>
<dbReference type="Gene3D" id="3.40.50.10810">
    <property type="entry name" value="Tandem AAA-ATPase domain"/>
    <property type="match status" value="1"/>
</dbReference>
<keyword evidence="6" id="KW-0539">Nucleus</keyword>
<dbReference type="PROSITE" id="PS51154">
    <property type="entry name" value="MACRO"/>
    <property type="match status" value="1"/>
</dbReference>
<feature type="domain" description="Macro" evidence="8">
    <location>
        <begin position="734"/>
        <end position="923"/>
    </location>
</feature>
<dbReference type="SUPFAM" id="SSF52949">
    <property type="entry name" value="Macro domain-like"/>
    <property type="match status" value="1"/>
</dbReference>
<reference evidence="11 12" key="1">
    <citation type="journal article" date="2014" name="Nat. Commun.">
        <title>Klebsormidium flaccidum genome reveals primary factors for plant terrestrial adaptation.</title>
        <authorList>
            <person name="Hori K."/>
            <person name="Maruyama F."/>
            <person name="Fujisawa T."/>
            <person name="Togashi T."/>
            <person name="Yamamoto N."/>
            <person name="Seo M."/>
            <person name="Sato S."/>
            <person name="Yamada T."/>
            <person name="Mori H."/>
            <person name="Tajima N."/>
            <person name="Moriyama T."/>
            <person name="Ikeuchi M."/>
            <person name="Watanabe M."/>
            <person name="Wada H."/>
            <person name="Kobayashi K."/>
            <person name="Saito M."/>
            <person name="Masuda T."/>
            <person name="Sasaki-Sekimoto Y."/>
            <person name="Mashiguchi K."/>
            <person name="Awai K."/>
            <person name="Shimojima M."/>
            <person name="Masuda S."/>
            <person name="Iwai M."/>
            <person name="Nobusawa T."/>
            <person name="Narise T."/>
            <person name="Kondo S."/>
            <person name="Saito H."/>
            <person name="Sato R."/>
            <person name="Murakawa M."/>
            <person name="Ihara Y."/>
            <person name="Oshima-Yamada Y."/>
            <person name="Ohtaka K."/>
            <person name="Satoh M."/>
            <person name="Sonobe K."/>
            <person name="Ishii M."/>
            <person name="Ohtani R."/>
            <person name="Kanamori-Sato M."/>
            <person name="Honoki R."/>
            <person name="Miyazaki D."/>
            <person name="Mochizuki H."/>
            <person name="Umetsu J."/>
            <person name="Higashi K."/>
            <person name="Shibata D."/>
            <person name="Kamiya Y."/>
            <person name="Sato N."/>
            <person name="Nakamura Y."/>
            <person name="Tabata S."/>
            <person name="Ida S."/>
            <person name="Kurokawa K."/>
            <person name="Ohta H."/>
        </authorList>
    </citation>
    <scope>NUCLEOTIDE SEQUENCE [LARGE SCALE GENOMIC DNA]</scope>
    <source>
        <strain evidence="11 12">NIES-2285</strain>
    </source>
</reference>
<dbReference type="PROSITE" id="PS51194">
    <property type="entry name" value="HELICASE_CTER"/>
    <property type="match status" value="1"/>
</dbReference>
<evidence type="ECO:0000256" key="3">
    <source>
        <dbReference type="ARBA" id="ARBA00022741"/>
    </source>
</evidence>
<evidence type="ECO:0000259" key="10">
    <source>
        <dbReference type="PROSITE" id="PS51194"/>
    </source>
</evidence>
<dbReference type="InterPro" id="IPR038718">
    <property type="entry name" value="SNF2-like_sf"/>
</dbReference>
<feature type="domain" description="Helicase C-terminal" evidence="10">
    <location>
        <begin position="393"/>
        <end position="560"/>
    </location>
</feature>
<dbReference type="Proteomes" id="UP000054558">
    <property type="component" value="Unassembled WGS sequence"/>
</dbReference>
<dbReference type="CDD" id="cd18793">
    <property type="entry name" value="SF2_C_SNF"/>
    <property type="match status" value="1"/>
</dbReference>
<dbReference type="FunFam" id="3.40.50.300:FF:001488">
    <property type="entry name" value="Putative helicase CHR10"/>
    <property type="match status" value="1"/>
</dbReference>
<dbReference type="SUPFAM" id="SSF52540">
    <property type="entry name" value="P-loop containing nucleoside triphosphate hydrolases"/>
    <property type="match status" value="2"/>
</dbReference>
<sequence length="923" mass="100305">MDVLEWVRNAADFCKPGPIAPLPTGAPAKWGVTATLKPHQEEGVAWLVERYNRGVNVILADEMGLGKTVQAITLLAYLSSDRRNPGPFLVISPLSVTEGWASELRLFAPKLRTVRYTGDREQREGIRKEITDGLNELPADKRAEPPLDFEVLLTTYELAMLDVVFLGRFRWKMCVVDEAQRLKNDESVLYKALSERYLLPRRLLLTGTPVQNNLAELGALLHFCMPKIFPDARRFSDAFGPAAGGVNAPKSGANGADAAGNGAKTRVNGAEAGVNGPVSALKNTALEVLRAALHSFMLRRTKAALVTAGALSLPPLAEVALFAPMVPVQERVYLSVLKKELPRFGGDPQAGALQNIVVQLRKACSHPYLFGGVEPEPFEEGEHLVEASGKLLLLDLLLSKLKAGGHRVLIFAQMARTLDILQDYLEMRRYGYERLDGSVRAEERFEAVKSFSGRGTAGSSGGATAGNGDTDPFVFLLTTRAGGVGLNLVAADTVIFFELDWNPQADLQAMQRAHRIGQQRPVLAIRLVTQHSVEEVILRRSKKKLRLTRDVIGRDDDEVEAQAGVASGAQELREMIQFGLHRLGADDNDDVGALRVALAGLVATALAQRNGRPHSALSKLERTEIETEQAGKEEEEEGNIYSYEGKDYSSKKGGEKSEEDERALRKIVEESGGGAGPSGRGPAAKRRPRSAEDEAAAEEAQARKRKKAEERKHARWKELGYESLALNEPEPSDLEDRGSGEAEDEDVTFVIGDVTKPKRGAPGEPAIIVSCCDNSGTWGRGGMFRALETLSAVVPEAYEAAGEAGDLHTGDLHLIPVEDVGDQSGPSTTGGQSGGPLYVALAIAQEYDRRRKNPRSDLQTEALQAALEKLAVAAVKMKASVHLPRLTVSAGGGRADWYAIERLLRKCLTSRGIPTTVYYFRRT</sequence>
<protein>
    <submittedName>
        <fullName evidence="11">Putative SNF2 family N-terminal domain containing protein</fullName>
    </submittedName>
</protein>
<dbReference type="PANTHER" id="PTHR47157">
    <property type="entry name" value="CHROMODOMAIN-HELICASE-DNA-BINDING PROTEIN 1-LIKE"/>
    <property type="match status" value="1"/>
</dbReference>
<feature type="compositionally biased region" description="Basic and acidic residues" evidence="7">
    <location>
        <begin position="619"/>
        <end position="632"/>
    </location>
</feature>
<dbReference type="InterPro" id="IPR002589">
    <property type="entry name" value="Macro_dom"/>
</dbReference>
<dbReference type="InterPro" id="IPR031053">
    <property type="entry name" value="ALC1"/>
</dbReference>
<dbReference type="Pfam" id="PF00176">
    <property type="entry name" value="SNF2-rel_dom"/>
    <property type="match status" value="1"/>
</dbReference>
<keyword evidence="3" id="KW-0547">Nucleotide-binding</keyword>
<keyword evidence="4" id="KW-0378">Hydrolase</keyword>
<dbReference type="Pfam" id="PF00271">
    <property type="entry name" value="Helicase_C"/>
    <property type="match status" value="1"/>
</dbReference>
<dbReference type="SMART" id="SM00490">
    <property type="entry name" value="HELICc"/>
    <property type="match status" value="1"/>
</dbReference>
<dbReference type="PROSITE" id="PS51192">
    <property type="entry name" value="HELICASE_ATP_BIND_1"/>
    <property type="match status" value="1"/>
</dbReference>
<evidence type="ECO:0000256" key="1">
    <source>
        <dbReference type="ARBA" id="ARBA00004123"/>
    </source>
</evidence>
<dbReference type="AlphaFoldDB" id="A0A1Y1I2N7"/>
<dbReference type="InterPro" id="IPR027417">
    <property type="entry name" value="P-loop_NTPase"/>
</dbReference>
<gene>
    <name evidence="11" type="ORF">KFL_002230110</name>
</gene>
<feature type="compositionally biased region" description="Basic and acidic residues" evidence="7">
    <location>
        <begin position="644"/>
        <end position="656"/>
    </location>
</feature>
<dbReference type="GO" id="GO:0006338">
    <property type="term" value="P:chromatin remodeling"/>
    <property type="evidence" value="ECO:0007669"/>
    <property type="project" value="InterPro"/>
</dbReference>
<dbReference type="InterPro" id="IPR000330">
    <property type="entry name" value="SNF2_N"/>
</dbReference>
<dbReference type="GO" id="GO:0003678">
    <property type="term" value="F:DNA helicase activity"/>
    <property type="evidence" value="ECO:0007669"/>
    <property type="project" value="InterPro"/>
</dbReference>
<dbReference type="EMBL" id="DF237172">
    <property type="protein sequence ID" value="GAQ85190.1"/>
    <property type="molecule type" value="Genomic_DNA"/>
</dbReference>
<evidence type="ECO:0000256" key="7">
    <source>
        <dbReference type="SAM" id="MobiDB-lite"/>
    </source>
</evidence>
<feature type="compositionally biased region" description="Basic and acidic residues" evidence="7">
    <location>
        <begin position="707"/>
        <end position="720"/>
    </location>
</feature>
<dbReference type="GO" id="GO:0016787">
    <property type="term" value="F:hydrolase activity"/>
    <property type="evidence" value="ECO:0007669"/>
    <property type="project" value="UniProtKB-KW"/>
</dbReference>
<proteinExistence type="inferred from homology"/>
<evidence type="ECO:0000256" key="6">
    <source>
        <dbReference type="ARBA" id="ARBA00023242"/>
    </source>
</evidence>
<evidence type="ECO:0000256" key="5">
    <source>
        <dbReference type="ARBA" id="ARBA00022840"/>
    </source>
</evidence>
<dbReference type="InterPro" id="IPR049730">
    <property type="entry name" value="SNF2/RAD54-like_C"/>
</dbReference>